<name>A0A158KER3_9BURK</name>
<reference evidence="1" key="1">
    <citation type="submission" date="2016-01" db="EMBL/GenBank/DDBJ databases">
        <authorList>
            <person name="Peeters C."/>
        </authorList>
    </citation>
    <scope>NUCLEOTIDE SEQUENCE [LARGE SCALE GENOMIC DNA]</scope>
    <source>
        <strain evidence="1">LMG 22940</strain>
    </source>
</reference>
<dbReference type="EMBL" id="FCON02000081">
    <property type="protein sequence ID" value="SAL78921.1"/>
    <property type="molecule type" value="Genomic_DNA"/>
</dbReference>
<sequence>MKLAGSASDIARRFEPANHGSLVGECPAALKHERGGYVYLTSPSLENQIGFEPDAADTAVNAARSAR</sequence>
<dbReference type="AlphaFoldDB" id="A0A158KER3"/>
<evidence type="ECO:0000313" key="1">
    <source>
        <dbReference type="EMBL" id="SAL78921.1"/>
    </source>
</evidence>
<dbReference type="Proteomes" id="UP000054770">
    <property type="component" value="Unassembled WGS sequence"/>
</dbReference>
<gene>
    <name evidence="1" type="ORF">AWB68_05523</name>
</gene>
<organism evidence="1 2">
    <name type="scientific">Caballeronia choica</name>
    <dbReference type="NCBI Taxonomy" id="326476"/>
    <lineage>
        <taxon>Bacteria</taxon>
        <taxon>Pseudomonadati</taxon>
        <taxon>Pseudomonadota</taxon>
        <taxon>Betaproteobacteria</taxon>
        <taxon>Burkholderiales</taxon>
        <taxon>Burkholderiaceae</taxon>
        <taxon>Caballeronia</taxon>
    </lineage>
</organism>
<comment type="caution">
    <text evidence="1">The sequence shown here is derived from an EMBL/GenBank/DDBJ whole genome shotgun (WGS) entry which is preliminary data.</text>
</comment>
<keyword evidence="2" id="KW-1185">Reference proteome</keyword>
<accession>A0A158KER3</accession>
<evidence type="ECO:0000313" key="2">
    <source>
        <dbReference type="Proteomes" id="UP000054770"/>
    </source>
</evidence>
<protein>
    <submittedName>
        <fullName evidence="1">Uncharacterized protein</fullName>
    </submittedName>
</protein>
<proteinExistence type="predicted"/>